<feature type="compositionally biased region" description="Gly residues" evidence="1">
    <location>
        <begin position="1"/>
        <end position="15"/>
    </location>
</feature>
<comment type="caution">
    <text evidence="2">The sequence shown here is derived from an EMBL/GenBank/DDBJ whole genome shotgun (WGS) entry which is preliminary data.</text>
</comment>
<evidence type="ECO:0000313" key="2">
    <source>
        <dbReference type="EMBL" id="EJK54679.1"/>
    </source>
</evidence>
<dbReference type="Proteomes" id="UP000266841">
    <property type="component" value="Unassembled WGS sequence"/>
</dbReference>
<keyword evidence="3" id="KW-1185">Reference proteome</keyword>
<dbReference type="EMBL" id="AGNL01035455">
    <property type="protein sequence ID" value="EJK54679.1"/>
    <property type="molecule type" value="Genomic_DNA"/>
</dbReference>
<feature type="compositionally biased region" description="Acidic residues" evidence="1">
    <location>
        <begin position="54"/>
        <end position="63"/>
    </location>
</feature>
<evidence type="ECO:0000256" key="1">
    <source>
        <dbReference type="SAM" id="MobiDB-lite"/>
    </source>
</evidence>
<name>K0RQS3_THAOC</name>
<organism evidence="2 3">
    <name type="scientific">Thalassiosira oceanica</name>
    <name type="common">Marine diatom</name>
    <dbReference type="NCBI Taxonomy" id="159749"/>
    <lineage>
        <taxon>Eukaryota</taxon>
        <taxon>Sar</taxon>
        <taxon>Stramenopiles</taxon>
        <taxon>Ochrophyta</taxon>
        <taxon>Bacillariophyta</taxon>
        <taxon>Coscinodiscophyceae</taxon>
        <taxon>Thalassiosirophycidae</taxon>
        <taxon>Thalassiosirales</taxon>
        <taxon>Thalassiosiraceae</taxon>
        <taxon>Thalassiosira</taxon>
    </lineage>
</organism>
<evidence type="ECO:0000313" key="3">
    <source>
        <dbReference type="Proteomes" id="UP000266841"/>
    </source>
</evidence>
<sequence>MENGDDGGVGCGESDGGPSALELSSRSRLQALELNRLHDEEAERSTAGYRDGYDDGDDDDGGEDGSLLDG</sequence>
<reference evidence="2 3" key="1">
    <citation type="journal article" date="2012" name="Genome Biol.">
        <title>Genome and low-iron response of an oceanic diatom adapted to chronic iron limitation.</title>
        <authorList>
            <person name="Lommer M."/>
            <person name="Specht M."/>
            <person name="Roy A.S."/>
            <person name="Kraemer L."/>
            <person name="Andreson R."/>
            <person name="Gutowska M.A."/>
            <person name="Wolf J."/>
            <person name="Bergner S.V."/>
            <person name="Schilhabel M.B."/>
            <person name="Klostermeier U.C."/>
            <person name="Beiko R.G."/>
            <person name="Rosenstiel P."/>
            <person name="Hippler M."/>
            <person name="Laroche J."/>
        </authorList>
    </citation>
    <scope>NUCLEOTIDE SEQUENCE [LARGE SCALE GENOMIC DNA]</scope>
    <source>
        <strain evidence="2 3">CCMP1005</strain>
    </source>
</reference>
<dbReference type="AlphaFoldDB" id="K0RQS3"/>
<protein>
    <submittedName>
        <fullName evidence="2">Uncharacterized protein</fullName>
    </submittedName>
</protein>
<accession>K0RQS3</accession>
<proteinExistence type="predicted"/>
<feature type="region of interest" description="Disordered" evidence="1">
    <location>
        <begin position="1"/>
        <end position="70"/>
    </location>
</feature>
<feature type="non-terminal residue" evidence="2">
    <location>
        <position position="70"/>
    </location>
</feature>
<feature type="compositionally biased region" description="Basic and acidic residues" evidence="1">
    <location>
        <begin position="35"/>
        <end position="44"/>
    </location>
</feature>
<gene>
    <name evidence="2" type="ORF">THAOC_25673</name>
</gene>